<organism evidence="1 2">
    <name type="scientific">Aquimarina muelleri</name>
    <dbReference type="NCBI Taxonomy" id="279356"/>
    <lineage>
        <taxon>Bacteria</taxon>
        <taxon>Pseudomonadati</taxon>
        <taxon>Bacteroidota</taxon>
        <taxon>Flavobacteriia</taxon>
        <taxon>Flavobacteriales</taxon>
        <taxon>Flavobacteriaceae</taxon>
        <taxon>Aquimarina</taxon>
    </lineage>
</organism>
<protein>
    <submittedName>
        <fullName evidence="1">Uncharacterized protein</fullName>
    </submittedName>
</protein>
<dbReference type="Proteomes" id="UP000601108">
    <property type="component" value="Unassembled WGS sequence"/>
</dbReference>
<name>A0A918JZ30_9FLAO</name>
<evidence type="ECO:0000313" key="2">
    <source>
        <dbReference type="Proteomes" id="UP000601108"/>
    </source>
</evidence>
<dbReference type="EMBL" id="BMWS01000029">
    <property type="protein sequence ID" value="GGX30222.1"/>
    <property type="molecule type" value="Genomic_DNA"/>
</dbReference>
<evidence type="ECO:0000313" key="1">
    <source>
        <dbReference type="EMBL" id="GGX30222.1"/>
    </source>
</evidence>
<keyword evidence="2" id="KW-1185">Reference proteome</keyword>
<dbReference type="AlphaFoldDB" id="A0A918JZ30"/>
<sequence length="110" mass="12388">MKLYKIRAAIHADATKPINAIAMDLRIGTSFSFLSSNSRAASNTIIINPTIPRTSKIGKKFKESALKYFRAYCNITPKTMSIRTAGIFVFFDIPLKRKDKIMITDTSIIR</sequence>
<reference evidence="1 2" key="1">
    <citation type="journal article" date="2014" name="Int. J. Syst. Evol. Microbiol.">
        <title>Complete genome sequence of Corynebacterium casei LMG S-19264T (=DSM 44701T), isolated from a smear-ripened cheese.</title>
        <authorList>
            <consortium name="US DOE Joint Genome Institute (JGI-PGF)"/>
            <person name="Walter F."/>
            <person name="Albersmeier A."/>
            <person name="Kalinowski J."/>
            <person name="Ruckert C."/>
        </authorList>
    </citation>
    <scope>NUCLEOTIDE SEQUENCE [LARGE SCALE GENOMIC DNA]</scope>
    <source>
        <strain evidence="1 2">KCTC 12285</strain>
    </source>
</reference>
<proteinExistence type="predicted"/>
<accession>A0A918JZ30</accession>
<gene>
    <name evidence="1" type="ORF">GCM10007384_34160</name>
</gene>
<comment type="caution">
    <text evidence="1">The sequence shown here is derived from an EMBL/GenBank/DDBJ whole genome shotgun (WGS) entry which is preliminary data.</text>
</comment>